<feature type="transmembrane region" description="Helical" evidence="6">
    <location>
        <begin position="32"/>
        <end position="51"/>
    </location>
</feature>
<feature type="transmembrane region" description="Helical" evidence="6">
    <location>
        <begin position="97"/>
        <end position="120"/>
    </location>
</feature>
<name>A0A0P1IJ43_9RHOB</name>
<dbReference type="Pfam" id="PF04138">
    <property type="entry name" value="GtrA_DPMS_TM"/>
    <property type="match status" value="1"/>
</dbReference>
<comment type="subcellular location">
    <subcellularLocation>
        <location evidence="1">Membrane</location>
        <topology evidence="1">Multi-pass membrane protein</topology>
    </subcellularLocation>
</comment>
<reference evidence="9" key="1">
    <citation type="submission" date="2015-09" db="EMBL/GenBank/DDBJ databases">
        <authorList>
            <person name="Rodrigo-Torres L."/>
            <person name="Arahal D.R."/>
        </authorList>
    </citation>
    <scope>NUCLEOTIDE SEQUENCE [LARGE SCALE GENOMIC DNA]</scope>
    <source>
        <strain evidence="9">CECT 5091</strain>
    </source>
</reference>
<keyword evidence="4 6" id="KW-1133">Transmembrane helix</keyword>
<dbReference type="GO" id="GO:0005886">
    <property type="term" value="C:plasma membrane"/>
    <property type="evidence" value="ECO:0007669"/>
    <property type="project" value="TreeGrafter"/>
</dbReference>
<dbReference type="PANTHER" id="PTHR38459">
    <property type="entry name" value="PROPHAGE BACTOPRENOL-LINKED GLUCOSE TRANSLOCASE HOMOLOG"/>
    <property type="match status" value="1"/>
</dbReference>
<dbReference type="Proteomes" id="UP000051260">
    <property type="component" value="Unassembled WGS sequence"/>
</dbReference>
<evidence type="ECO:0000256" key="2">
    <source>
        <dbReference type="ARBA" id="ARBA00009399"/>
    </source>
</evidence>
<evidence type="ECO:0000256" key="5">
    <source>
        <dbReference type="ARBA" id="ARBA00023136"/>
    </source>
</evidence>
<dbReference type="RefSeq" id="WP_058283531.1">
    <property type="nucleotide sequence ID" value="NZ_CYUD01000015.1"/>
</dbReference>
<gene>
    <name evidence="8" type="ORF">RUE5091_03893</name>
</gene>
<keyword evidence="5 6" id="KW-0472">Membrane</keyword>
<dbReference type="InterPro" id="IPR007267">
    <property type="entry name" value="GtrA_DPMS_TM"/>
</dbReference>
<organism evidence="8 9">
    <name type="scientific">Ruegeria denitrificans</name>
    <dbReference type="NCBI Taxonomy" id="1715692"/>
    <lineage>
        <taxon>Bacteria</taxon>
        <taxon>Pseudomonadati</taxon>
        <taxon>Pseudomonadota</taxon>
        <taxon>Alphaproteobacteria</taxon>
        <taxon>Rhodobacterales</taxon>
        <taxon>Roseobacteraceae</taxon>
        <taxon>Ruegeria</taxon>
    </lineage>
</organism>
<dbReference type="STRING" id="1715692.RUE5091_03893"/>
<comment type="similarity">
    <text evidence="2">Belongs to the GtrA family.</text>
</comment>
<dbReference type="PANTHER" id="PTHR38459:SF1">
    <property type="entry name" value="PROPHAGE BACTOPRENOL-LINKED GLUCOSE TRANSLOCASE HOMOLOG"/>
    <property type="match status" value="1"/>
</dbReference>
<sequence>MIGQISRFAGIGVLATTLHVIVAIVAAEFFAVTPLLANSIGFFAAFSLSYLGHGRITFGTSLEHRYHAPRFLTVSAIGLVLSTALTELIAVQLGASFVLAMAVVAFAVPISTFFFCKFWVFARPYSTDP</sequence>
<dbReference type="AlphaFoldDB" id="A0A0P1IJ43"/>
<accession>A0A0P1IJ43</accession>
<dbReference type="InterPro" id="IPR051401">
    <property type="entry name" value="GtrA_CellWall_Glycosyl"/>
</dbReference>
<feature type="transmembrane region" description="Helical" evidence="6">
    <location>
        <begin position="71"/>
        <end position="91"/>
    </location>
</feature>
<evidence type="ECO:0000256" key="6">
    <source>
        <dbReference type="SAM" id="Phobius"/>
    </source>
</evidence>
<feature type="transmembrane region" description="Helical" evidence="6">
    <location>
        <begin position="7"/>
        <end position="26"/>
    </location>
</feature>
<evidence type="ECO:0000313" key="9">
    <source>
        <dbReference type="Proteomes" id="UP000051260"/>
    </source>
</evidence>
<dbReference type="EMBL" id="CYUD01000015">
    <property type="protein sequence ID" value="CUK15614.1"/>
    <property type="molecule type" value="Genomic_DNA"/>
</dbReference>
<proteinExistence type="inferred from homology"/>
<evidence type="ECO:0000313" key="8">
    <source>
        <dbReference type="EMBL" id="CUK15614.1"/>
    </source>
</evidence>
<dbReference type="GO" id="GO:0000271">
    <property type="term" value="P:polysaccharide biosynthetic process"/>
    <property type="evidence" value="ECO:0007669"/>
    <property type="project" value="InterPro"/>
</dbReference>
<evidence type="ECO:0000256" key="4">
    <source>
        <dbReference type="ARBA" id="ARBA00022989"/>
    </source>
</evidence>
<keyword evidence="3 6" id="KW-0812">Transmembrane</keyword>
<dbReference type="OrthoDB" id="6196188at2"/>
<feature type="domain" description="GtrA/DPMS transmembrane" evidence="7">
    <location>
        <begin position="7"/>
        <end position="121"/>
    </location>
</feature>
<evidence type="ECO:0000259" key="7">
    <source>
        <dbReference type="Pfam" id="PF04138"/>
    </source>
</evidence>
<keyword evidence="9" id="KW-1185">Reference proteome</keyword>
<evidence type="ECO:0000256" key="1">
    <source>
        <dbReference type="ARBA" id="ARBA00004141"/>
    </source>
</evidence>
<evidence type="ECO:0000256" key="3">
    <source>
        <dbReference type="ARBA" id="ARBA00022692"/>
    </source>
</evidence>
<protein>
    <submittedName>
        <fullName evidence="8">GtrA-like protein</fullName>
    </submittedName>
</protein>